<name>A0ABW2PSP4_9BACL</name>
<dbReference type="Proteomes" id="UP001596505">
    <property type="component" value="Unassembled WGS sequence"/>
</dbReference>
<dbReference type="PANTHER" id="PTHR42791">
    <property type="entry name" value="GNAT FAMILY ACETYLTRANSFERASE"/>
    <property type="match status" value="1"/>
</dbReference>
<dbReference type="CDD" id="cd04301">
    <property type="entry name" value="NAT_SF"/>
    <property type="match status" value="1"/>
</dbReference>
<dbReference type="SUPFAM" id="SSF55729">
    <property type="entry name" value="Acyl-CoA N-acyltransferases (Nat)"/>
    <property type="match status" value="1"/>
</dbReference>
<keyword evidence="3" id="KW-1185">Reference proteome</keyword>
<dbReference type="PANTHER" id="PTHR42791:SF1">
    <property type="entry name" value="N-ACETYLTRANSFERASE DOMAIN-CONTAINING PROTEIN"/>
    <property type="match status" value="1"/>
</dbReference>
<proteinExistence type="predicted"/>
<keyword evidence="2" id="KW-0808">Transferase</keyword>
<dbReference type="PROSITE" id="PS51186">
    <property type="entry name" value="GNAT"/>
    <property type="match status" value="1"/>
</dbReference>
<dbReference type="Pfam" id="PF00583">
    <property type="entry name" value="Acetyltransf_1"/>
    <property type="match status" value="1"/>
</dbReference>
<comment type="caution">
    <text evidence="2">The sequence shown here is derived from an EMBL/GenBank/DDBJ whole genome shotgun (WGS) entry which is preliminary data.</text>
</comment>
<keyword evidence="2" id="KW-0012">Acyltransferase</keyword>
<dbReference type="EMBL" id="JBHTCO010000004">
    <property type="protein sequence ID" value="MFC7392159.1"/>
    <property type="molecule type" value="Genomic_DNA"/>
</dbReference>
<sequence length="264" mass="30873">MEKINIEFTNELLMSFINGLIYCRKMPRTEVYHYPSYTHVDFGEDVGGRTDEFFIMNNNLYDIDFNDQKYQHLDHFVTIFSDNFSILGYFEERGYTFSHWEHLMYLDLEPIEFNPSAKYHVRKVKNHKQAVHINQRLSRWAINESQIDDDNLYHYYIRMLGRPVAHGRFSLINETACLDNIYTSPKHRGKGAATALCTEMLLEAKQRGARMVLLASSQMGYPLYLKLGFKKVAPVMIFSKKKGLIKKRQGSLSLFTISVLTLVI</sequence>
<organism evidence="2 3">
    <name type="scientific">Scopulibacillus cellulosilyticus</name>
    <dbReference type="NCBI Taxonomy" id="2665665"/>
    <lineage>
        <taxon>Bacteria</taxon>
        <taxon>Bacillati</taxon>
        <taxon>Bacillota</taxon>
        <taxon>Bacilli</taxon>
        <taxon>Bacillales</taxon>
        <taxon>Sporolactobacillaceae</taxon>
        <taxon>Scopulibacillus</taxon>
    </lineage>
</organism>
<dbReference type="EC" id="2.3.1.-" evidence="2"/>
<evidence type="ECO:0000313" key="3">
    <source>
        <dbReference type="Proteomes" id="UP001596505"/>
    </source>
</evidence>
<dbReference type="RefSeq" id="WP_380963944.1">
    <property type="nucleotide sequence ID" value="NZ_JBHTCO010000004.1"/>
</dbReference>
<evidence type="ECO:0000259" key="1">
    <source>
        <dbReference type="PROSITE" id="PS51186"/>
    </source>
</evidence>
<gene>
    <name evidence="2" type="ORF">ACFQRG_04115</name>
</gene>
<dbReference type="InterPro" id="IPR000182">
    <property type="entry name" value="GNAT_dom"/>
</dbReference>
<dbReference type="GO" id="GO:0016746">
    <property type="term" value="F:acyltransferase activity"/>
    <property type="evidence" value="ECO:0007669"/>
    <property type="project" value="UniProtKB-KW"/>
</dbReference>
<evidence type="ECO:0000313" key="2">
    <source>
        <dbReference type="EMBL" id="MFC7392159.1"/>
    </source>
</evidence>
<dbReference type="Gene3D" id="3.40.630.30">
    <property type="match status" value="1"/>
</dbReference>
<protein>
    <submittedName>
        <fullName evidence="2">GNAT family N-acetyltransferase</fullName>
        <ecNumber evidence="2">2.3.1.-</ecNumber>
    </submittedName>
</protein>
<accession>A0ABW2PSP4</accession>
<reference evidence="3" key="1">
    <citation type="journal article" date="2019" name="Int. J. Syst. Evol. Microbiol.">
        <title>The Global Catalogue of Microorganisms (GCM) 10K type strain sequencing project: providing services to taxonomists for standard genome sequencing and annotation.</title>
        <authorList>
            <consortium name="The Broad Institute Genomics Platform"/>
            <consortium name="The Broad Institute Genome Sequencing Center for Infectious Disease"/>
            <person name="Wu L."/>
            <person name="Ma J."/>
        </authorList>
    </citation>
    <scope>NUCLEOTIDE SEQUENCE [LARGE SCALE GENOMIC DNA]</scope>
    <source>
        <strain evidence="3">CGMCC 1.16305</strain>
    </source>
</reference>
<dbReference type="InterPro" id="IPR052523">
    <property type="entry name" value="Trichothecene_AcTrans"/>
</dbReference>
<feature type="domain" description="N-acetyltransferase" evidence="1">
    <location>
        <begin position="117"/>
        <end position="251"/>
    </location>
</feature>
<dbReference type="InterPro" id="IPR016181">
    <property type="entry name" value="Acyl_CoA_acyltransferase"/>
</dbReference>